<organism evidence="6 7">
    <name type="scientific">Tritrichomonas musculus</name>
    <dbReference type="NCBI Taxonomy" id="1915356"/>
    <lineage>
        <taxon>Eukaryota</taxon>
        <taxon>Metamonada</taxon>
        <taxon>Parabasalia</taxon>
        <taxon>Tritrichomonadida</taxon>
        <taxon>Tritrichomonadidae</taxon>
        <taxon>Tritrichomonas</taxon>
    </lineage>
</organism>
<evidence type="ECO:0000256" key="5">
    <source>
        <dbReference type="SAM" id="MobiDB-lite"/>
    </source>
</evidence>
<dbReference type="PROSITE" id="PS51421">
    <property type="entry name" value="RAS"/>
    <property type="match status" value="1"/>
</dbReference>
<keyword evidence="4" id="KW-0449">Lipoprotein</keyword>
<protein>
    <submittedName>
        <fullName evidence="6">Uncharacterized protein</fullName>
    </submittedName>
</protein>
<sequence length="200" mass="22320">MSSSESNLFTAKILLIGESAVGKSSLLLQFTENKFKDCTMGTIGVDYKTKVIDIDGTSLKLQIFDTAGQEKFRTITKTYYRGAKGILVVFDVSRKDTFVLTRFWIDSIKESATSDVDVALVGNKCDLPRAVTKEEASKYADEYKIPYFETSAKDGTNVSEIFAYLGKTILKRETKNPETREEGVTKIEPKKEQKKEGCGC</sequence>
<dbReference type="PRINTS" id="PR00449">
    <property type="entry name" value="RASTRNSFRMNG"/>
</dbReference>
<evidence type="ECO:0000256" key="1">
    <source>
        <dbReference type="ARBA" id="ARBA00006270"/>
    </source>
</evidence>
<dbReference type="NCBIfam" id="TIGR00231">
    <property type="entry name" value="small_GTP"/>
    <property type="match status" value="1"/>
</dbReference>
<dbReference type="CDD" id="cd00154">
    <property type="entry name" value="Rab"/>
    <property type="match status" value="1"/>
</dbReference>
<proteinExistence type="inferred from homology"/>
<dbReference type="SMART" id="SM00174">
    <property type="entry name" value="RHO"/>
    <property type="match status" value="1"/>
</dbReference>
<comment type="caution">
    <text evidence="6">The sequence shown here is derived from an EMBL/GenBank/DDBJ whole genome shotgun (WGS) entry which is preliminary data.</text>
</comment>
<dbReference type="PANTHER" id="PTHR47980">
    <property type="entry name" value="LD44762P"/>
    <property type="match status" value="1"/>
</dbReference>
<evidence type="ECO:0000313" key="7">
    <source>
        <dbReference type="Proteomes" id="UP001470230"/>
    </source>
</evidence>
<comment type="similarity">
    <text evidence="1">Belongs to the small GTPase superfamily. Rab family.</text>
</comment>
<dbReference type="InterPro" id="IPR005225">
    <property type="entry name" value="Small_GTP-bd"/>
</dbReference>
<gene>
    <name evidence="6" type="ORF">M9Y10_015421</name>
</gene>
<dbReference type="SMART" id="SM00173">
    <property type="entry name" value="RAS"/>
    <property type="match status" value="1"/>
</dbReference>
<evidence type="ECO:0000256" key="3">
    <source>
        <dbReference type="ARBA" id="ARBA00023134"/>
    </source>
</evidence>
<keyword evidence="2" id="KW-0547">Nucleotide-binding</keyword>
<dbReference type="PROSITE" id="PS51419">
    <property type="entry name" value="RAB"/>
    <property type="match status" value="1"/>
</dbReference>
<name>A0ABR2L2D1_9EUKA</name>
<evidence type="ECO:0000313" key="6">
    <source>
        <dbReference type="EMBL" id="KAK8897469.1"/>
    </source>
</evidence>
<dbReference type="InterPro" id="IPR050305">
    <property type="entry name" value="Small_GTPase_Rab"/>
</dbReference>
<keyword evidence="3" id="KW-0342">GTP-binding</keyword>
<dbReference type="Gene3D" id="3.40.50.300">
    <property type="entry name" value="P-loop containing nucleotide triphosphate hydrolases"/>
    <property type="match status" value="1"/>
</dbReference>
<accession>A0ABR2L2D1</accession>
<feature type="region of interest" description="Disordered" evidence="5">
    <location>
        <begin position="175"/>
        <end position="200"/>
    </location>
</feature>
<dbReference type="SMART" id="SM00175">
    <property type="entry name" value="RAB"/>
    <property type="match status" value="1"/>
</dbReference>
<dbReference type="InterPro" id="IPR027417">
    <property type="entry name" value="P-loop_NTPase"/>
</dbReference>
<dbReference type="SMART" id="SM00177">
    <property type="entry name" value="ARF"/>
    <property type="match status" value="1"/>
</dbReference>
<dbReference type="EMBL" id="JAPFFF010000002">
    <property type="protein sequence ID" value="KAK8897469.1"/>
    <property type="molecule type" value="Genomic_DNA"/>
</dbReference>
<reference evidence="6 7" key="1">
    <citation type="submission" date="2024-04" db="EMBL/GenBank/DDBJ databases">
        <title>Tritrichomonas musculus Genome.</title>
        <authorList>
            <person name="Alves-Ferreira E."/>
            <person name="Grigg M."/>
            <person name="Lorenzi H."/>
            <person name="Galac M."/>
        </authorList>
    </citation>
    <scope>NUCLEOTIDE SEQUENCE [LARGE SCALE GENOMIC DNA]</scope>
    <source>
        <strain evidence="6 7">EAF2021</strain>
    </source>
</reference>
<dbReference type="SUPFAM" id="SSF52540">
    <property type="entry name" value="P-loop containing nucleoside triphosphate hydrolases"/>
    <property type="match status" value="1"/>
</dbReference>
<keyword evidence="7" id="KW-1185">Reference proteome</keyword>
<evidence type="ECO:0000256" key="2">
    <source>
        <dbReference type="ARBA" id="ARBA00022741"/>
    </source>
</evidence>
<dbReference type="Pfam" id="PF00071">
    <property type="entry name" value="Ras"/>
    <property type="match status" value="1"/>
</dbReference>
<dbReference type="InterPro" id="IPR001806">
    <property type="entry name" value="Small_GTPase"/>
</dbReference>
<dbReference type="Proteomes" id="UP001470230">
    <property type="component" value="Unassembled WGS sequence"/>
</dbReference>
<evidence type="ECO:0000256" key="4">
    <source>
        <dbReference type="ARBA" id="ARBA00023288"/>
    </source>
</evidence>